<dbReference type="EMBL" id="FUWU01000013">
    <property type="protein sequence ID" value="SJZ58617.1"/>
    <property type="molecule type" value="Genomic_DNA"/>
</dbReference>
<dbReference type="STRING" id="28122.SAMN02745108_01038"/>
<protein>
    <submittedName>
        <fullName evidence="1">Uncharacterized protein</fullName>
    </submittedName>
</protein>
<accession>A0A1T4LVD2</accession>
<sequence length="237" mass="25051">MKKVISTLRIAEINGLADSIVAHYKNESGLNGDAFLSGVMAEVEALSAKITAAIRQDRAVSGLDEADTVRDNAVKSLGTLLEGYAAIPLAGKRASAQKLLSVFGKYGKSITSANYTAESALIKSLLEDFAKADGADIQNLPGVAESLAEIRAAQDAFSVANVEYTRAASSKVESATSVKKPLVSAINDRLVPYLNTMAMVDGEKYGNFVRHVEAEIAKMNETVGKRKKDGAPSPSVE</sequence>
<evidence type="ECO:0000313" key="1">
    <source>
        <dbReference type="EMBL" id="SJZ58617.1"/>
    </source>
</evidence>
<proteinExistence type="predicted"/>
<evidence type="ECO:0000313" key="2">
    <source>
        <dbReference type="Proteomes" id="UP000190449"/>
    </source>
</evidence>
<gene>
    <name evidence="1" type="ORF">SAMN02745108_01038</name>
</gene>
<name>A0A1T4LVD2_9BACT</name>
<dbReference type="AlphaFoldDB" id="A0A1T4LVD2"/>
<dbReference type="Pfam" id="PF19775">
    <property type="entry name" value="DUF6261"/>
    <property type="match status" value="1"/>
</dbReference>
<organism evidence="1 2">
    <name type="scientific">Fibrobacter intestinalis</name>
    <dbReference type="NCBI Taxonomy" id="28122"/>
    <lineage>
        <taxon>Bacteria</taxon>
        <taxon>Pseudomonadati</taxon>
        <taxon>Fibrobacterota</taxon>
        <taxon>Fibrobacteria</taxon>
        <taxon>Fibrobacterales</taxon>
        <taxon>Fibrobacteraceae</taxon>
        <taxon>Fibrobacter</taxon>
    </lineage>
</organism>
<dbReference type="RefSeq" id="WP_078776063.1">
    <property type="nucleotide sequence ID" value="NZ_FUWU01000013.1"/>
</dbReference>
<dbReference type="InterPro" id="IPR046228">
    <property type="entry name" value="DUF6261"/>
</dbReference>
<reference evidence="1 2" key="1">
    <citation type="submission" date="2017-02" db="EMBL/GenBank/DDBJ databases">
        <authorList>
            <person name="Peterson S.W."/>
        </authorList>
    </citation>
    <scope>NUCLEOTIDE SEQUENCE [LARGE SCALE GENOMIC DNA]</scope>
    <source>
        <strain evidence="1 2">ATCC 43854</strain>
    </source>
</reference>
<dbReference type="Proteomes" id="UP000190449">
    <property type="component" value="Unassembled WGS sequence"/>
</dbReference>